<dbReference type="EMBL" id="CAJOBC010089085">
    <property type="protein sequence ID" value="CAF4376697.1"/>
    <property type="molecule type" value="Genomic_DNA"/>
</dbReference>
<dbReference type="EMBL" id="CAJNOQ010023536">
    <property type="protein sequence ID" value="CAF1516843.1"/>
    <property type="molecule type" value="Genomic_DNA"/>
</dbReference>
<accession>A0A815UAE8</accession>
<evidence type="ECO:0000313" key="2">
    <source>
        <dbReference type="EMBL" id="CAF4376697.1"/>
    </source>
</evidence>
<sequence>MEVKSLSTETDDNSLIFQSSNQSSIALSTDYRSRLAKAYSNFEKLLLGDILSANFRYNGSREFRQPQQRPAGFITEGGWFNLFTVTTYMGSSQLPSGALAIILNRILETEKNPDPHFALFESDSALADQLFNYTDVYSAISRVRRSVYQSFQTFDKDLNQALNQYGFHRIN</sequence>
<organism evidence="1 3">
    <name type="scientific">Didymodactylos carnosus</name>
    <dbReference type="NCBI Taxonomy" id="1234261"/>
    <lineage>
        <taxon>Eukaryota</taxon>
        <taxon>Metazoa</taxon>
        <taxon>Spiralia</taxon>
        <taxon>Gnathifera</taxon>
        <taxon>Rotifera</taxon>
        <taxon>Eurotatoria</taxon>
        <taxon>Bdelloidea</taxon>
        <taxon>Philodinida</taxon>
        <taxon>Philodinidae</taxon>
        <taxon>Didymodactylos</taxon>
    </lineage>
</organism>
<evidence type="ECO:0000313" key="1">
    <source>
        <dbReference type="EMBL" id="CAF1516843.1"/>
    </source>
</evidence>
<reference evidence="1" key="1">
    <citation type="submission" date="2021-02" db="EMBL/GenBank/DDBJ databases">
        <authorList>
            <person name="Nowell W R."/>
        </authorList>
    </citation>
    <scope>NUCLEOTIDE SEQUENCE</scope>
</reference>
<dbReference type="AlphaFoldDB" id="A0A815UAE8"/>
<dbReference type="Proteomes" id="UP000663829">
    <property type="component" value="Unassembled WGS sequence"/>
</dbReference>
<comment type="caution">
    <text evidence="1">The sequence shown here is derived from an EMBL/GenBank/DDBJ whole genome shotgun (WGS) entry which is preliminary data.</text>
</comment>
<gene>
    <name evidence="1" type="ORF">GPM918_LOCUS37367</name>
    <name evidence="2" type="ORF">SRO942_LOCUS38131</name>
</gene>
<keyword evidence="3" id="KW-1185">Reference proteome</keyword>
<dbReference type="Proteomes" id="UP000681722">
    <property type="component" value="Unassembled WGS sequence"/>
</dbReference>
<evidence type="ECO:0000313" key="3">
    <source>
        <dbReference type="Proteomes" id="UP000663829"/>
    </source>
</evidence>
<name>A0A815UAE8_9BILA</name>
<proteinExistence type="predicted"/>
<protein>
    <submittedName>
        <fullName evidence="1">Uncharacterized protein</fullName>
    </submittedName>
</protein>